<name>A0A327NEP6_9BACT</name>
<dbReference type="SUPFAM" id="SSF88946">
    <property type="entry name" value="Sigma2 domain of RNA polymerase sigma factors"/>
    <property type="match status" value="1"/>
</dbReference>
<dbReference type="PANTHER" id="PTHR43133:SF8">
    <property type="entry name" value="RNA POLYMERASE SIGMA FACTOR HI_1459-RELATED"/>
    <property type="match status" value="1"/>
</dbReference>
<evidence type="ECO:0000313" key="8">
    <source>
        <dbReference type="EMBL" id="RAI73790.1"/>
    </source>
</evidence>
<keyword evidence="3" id="KW-0731">Sigma factor</keyword>
<protein>
    <submittedName>
        <fullName evidence="8">RNA polymerase subunit sigma-70</fullName>
    </submittedName>
</protein>
<dbReference type="InterPro" id="IPR036388">
    <property type="entry name" value="WH-like_DNA-bd_sf"/>
</dbReference>
<organism evidence="8 9">
    <name type="scientific">Spirosoma telluris</name>
    <dbReference type="NCBI Taxonomy" id="2183553"/>
    <lineage>
        <taxon>Bacteria</taxon>
        <taxon>Pseudomonadati</taxon>
        <taxon>Bacteroidota</taxon>
        <taxon>Cytophagia</taxon>
        <taxon>Cytophagales</taxon>
        <taxon>Cytophagaceae</taxon>
        <taxon>Spirosoma</taxon>
    </lineage>
</organism>
<evidence type="ECO:0000256" key="4">
    <source>
        <dbReference type="ARBA" id="ARBA00023125"/>
    </source>
</evidence>
<dbReference type="InterPro" id="IPR014284">
    <property type="entry name" value="RNA_pol_sigma-70_dom"/>
</dbReference>
<dbReference type="GO" id="GO:0016987">
    <property type="term" value="F:sigma factor activity"/>
    <property type="evidence" value="ECO:0007669"/>
    <property type="project" value="UniProtKB-KW"/>
</dbReference>
<keyword evidence="2" id="KW-0805">Transcription regulation</keyword>
<dbReference type="InterPro" id="IPR039425">
    <property type="entry name" value="RNA_pol_sigma-70-like"/>
</dbReference>
<sequence length="179" mass="21187">MKRYLSDEETIRSLFPQQPAQCLEILYSRYASKVYQHCLKMTNHSQQAEDFTHDIFLRVFTVLGSFEHRAKFSTWLYSISFNYCLDQLRLSKRLTVVPIDLNHSWQSDDSWELSYKEVAQQVKKAMGHLSAMDRTFLELKYEEGLSLEQIAQQYNLTPGAVKMRLSRSRQRVKSIYMLL</sequence>
<dbReference type="PANTHER" id="PTHR43133">
    <property type="entry name" value="RNA POLYMERASE ECF-TYPE SIGMA FACTO"/>
    <property type="match status" value="1"/>
</dbReference>
<keyword evidence="9" id="KW-1185">Reference proteome</keyword>
<keyword evidence="5" id="KW-0804">Transcription</keyword>
<dbReference type="Pfam" id="PF08281">
    <property type="entry name" value="Sigma70_r4_2"/>
    <property type="match status" value="1"/>
</dbReference>
<dbReference type="NCBIfam" id="TIGR02937">
    <property type="entry name" value="sigma70-ECF"/>
    <property type="match status" value="1"/>
</dbReference>
<evidence type="ECO:0000259" key="7">
    <source>
        <dbReference type="Pfam" id="PF08281"/>
    </source>
</evidence>
<dbReference type="InterPro" id="IPR013249">
    <property type="entry name" value="RNA_pol_sigma70_r4_t2"/>
</dbReference>
<comment type="caution">
    <text evidence="8">The sequence shown here is derived from an EMBL/GenBank/DDBJ whole genome shotgun (WGS) entry which is preliminary data.</text>
</comment>
<evidence type="ECO:0000256" key="3">
    <source>
        <dbReference type="ARBA" id="ARBA00023082"/>
    </source>
</evidence>
<dbReference type="AlphaFoldDB" id="A0A327NEP6"/>
<dbReference type="InterPro" id="IPR007627">
    <property type="entry name" value="RNA_pol_sigma70_r2"/>
</dbReference>
<evidence type="ECO:0000313" key="9">
    <source>
        <dbReference type="Proteomes" id="UP000249016"/>
    </source>
</evidence>
<keyword evidence="4" id="KW-0238">DNA-binding</keyword>
<dbReference type="CDD" id="cd06171">
    <property type="entry name" value="Sigma70_r4"/>
    <property type="match status" value="1"/>
</dbReference>
<dbReference type="Proteomes" id="UP000249016">
    <property type="component" value="Unassembled WGS sequence"/>
</dbReference>
<reference evidence="8 9" key="1">
    <citation type="submission" date="2018-06" db="EMBL/GenBank/DDBJ databases">
        <title>Spirosoma sp. HMF3257 Genome sequencing and assembly.</title>
        <authorList>
            <person name="Kang H."/>
            <person name="Cha I."/>
            <person name="Kim H."/>
            <person name="Kang J."/>
            <person name="Joh K."/>
        </authorList>
    </citation>
    <scope>NUCLEOTIDE SEQUENCE [LARGE SCALE GENOMIC DNA]</scope>
    <source>
        <strain evidence="8 9">HMF3257</strain>
    </source>
</reference>
<evidence type="ECO:0000256" key="2">
    <source>
        <dbReference type="ARBA" id="ARBA00023015"/>
    </source>
</evidence>
<feature type="domain" description="RNA polymerase sigma factor 70 region 4 type 2" evidence="7">
    <location>
        <begin position="120"/>
        <end position="171"/>
    </location>
</feature>
<dbReference type="SUPFAM" id="SSF88659">
    <property type="entry name" value="Sigma3 and sigma4 domains of RNA polymerase sigma factors"/>
    <property type="match status" value="1"/>
</dbReference>
<dbReference type="Pfam" id="PF04542">
    <property type="entry name" value="Sigma70_r2"/>
    <property type="match status" value="1"/>
</dbReference>
<evidence type="ECO:0000256" key="5">
    <source>
        <dbReference type="ARBA" id="ARBA00023163"/>
    </source>
</evidence>
<evidence type="ECO:0000256" key="1">
    <source>
        <dbReference type="ARBA" id="ARBA00010641"/>
    </source>
</evidence>
<accession>A0A327NEP6</accession>
<evidence type="ECO:0000259" key="6">
    <source>
        <dbReference type="Pfam" id="PF04542"/>
    </source>
</evidence>
<proteinExistence type="inferred from homology"/>
<dbReference type="Gene3D" id="1.10.1740.10">
    <property type="match status" value="1"/>
</dbReference>
<comment type="similarity">
    <text evidence="1">Belongs to the sigma-70 factor family. ECF subfamily.</text>
</comment>
<dbReference type="EMBL" id="QLII01000001">
    <property type="protein sequence ID" value="RAI73790.1"/>
    <property type="molecule type" value="Genomic_DNA"/>
</dbReference>
<dbReference type="InterPro" id="IPR013324">
    <property type="entry name" value="RNA_pol_sigma_r3/r4-like"/>
</dbReference>
<gene>
    <name evidence="8" type="ORF">HMF3257_04095</name>
</gene>
<dbReference type="GO" id="GO:0006352">
    <property type="term" value="P:DNA-templated transcription initiation"/>
    <property type="evidence" value="ECO:0007669"/>
    <property type="project" value="InterPro"/>
</dbReference>
<dbReference type="GO" id="GO:0003677">
    <property type="term" value="F:DNA binding"/>
    <property type="evidence" value="ECO:0007669"/>
    <property type="project" value="UniProtKB-KW"/>
</dbReference>
<dbReference type="InterPro" id="IPR013325">
    <property type="entry name" value="RNA_pol_sigma_r2"/>
</dbReference>
<feature type="domain" description="RNA polymerase sigma-70 region 2" evidence="6">
    <location>
        <begin position="26"/>
        <end position="92"/>
    </location>
</feature>
<dbReference type="Gene3D" id="1.10.10.10">
    <property type="entry name" value="Winged helix-like DNA-binding domain superfamily/Winged helix DNA-binding domain"/>
    <property type="match status" value="1"/>
</dbReference>